<gene>
    <name evidence="2" type="ORF">GCM10007362_39340</name>
</gene>
<dbReference type="Proteomes" id="UP000605427">
    <property type="component" value="Unassembled WGS sequence"/>
</dbReference>
<organism evidence="2 3">
    <name type="scientific">Saccharibacillus endophyticus</name>
    <dbReference type="NCBI Taxonomy" id="2060666"/>
    <lineage>
        <taxon>Bacteria</taxon>
        <taxon>Bacillati</taxon>
        <taxon>Bacillota</taxon>
        <taxon>Bacilli</taxon>
        <taxon>Bacillales</taxon>
        <taxon>Paenibacillaceae</taxon>
        <taxon>Saccharibacillus</taxon>
    </lineage>
</organism>
<name>A0ABQ2A420_9BACL</name>
<sequence>MERLELKRETLASQLEENAFESIRPVIAGELKAVDGIIREFVQVFELHEKPEGCERGHGGRRGYQGSGRGRRHGEQRDSESGLEESKASDNEEAGN</sequence>
<evidence type="ECO:0000256" key="1">
    <source>
        <dbReference type="SAM" id="MobiDB-lite"/>
    </source>
</evidence>
<feature type="region of interest" description="Disordered" evidence="1">
    <location>
        <begin position="50"/>
        <end position="96"/>
    </location>
</feature>
<dbReference type="EMBL" id="BMDD01000005">
    <property type="protein sequence ID" value="GGH84391.1"/>
    <property type="molecule type" value="Genomic_DNA"/>
</dbReference>
<keyword evidence="3" id="KW-1185">Reference proteome</keyword>
<evidence type="ECO:0000313" key="2">
    <source>
        <dbReference type="EMBL" id="GGH84391.1"/>
    </source>
</evidence>
<evidence type="ECO:0000313" key="3">
    <source>
        <dbReference type="Proteomes" id="UP000605427"/>
    </source>
</evidence>
<accession>A0ABQ2A420</accession>
<reference evidence="3" key="1">
    <citation type="journal article" date="2019" name="Int. J. Syst. Evol. Microbiol.">
        <title>The Global Catalogue of Microorganisms (GCM) 10K type strain sequencing project: providing services to taxonomists for standard genome sequencing and annotation.</title>
        <authorList>
            <consortium name="The Broad Institute Genomics Platform"/>
            <consortium name="The Broad Institute Genome Sequencing Center for Infectious Disease"/>
            <person name="Wu L."/>
            <person name="Ma J."/>
        </authorList>
    </citation>
    <scope>NUCLEOTIDE SEQUENCE [LARGE SCALE GENOMIC DNA]</scope>
    <source>
        <strain evidence="3">CCM 8702</strain>
    </source>
</reference>
<protein>
    <submittedName>
        <fullName evidence="2">Uncharacterized protein</fullName>
    </submittedName>
</protein>
<dbReference type="RefSeq" id="WP_188525552.1">
    <property type="nucleotide sequence ID" value="NZ_BMDD01000005.1"/>
</dbReference>
<proteinExistence type="predicted"/>
<comment type="caution">
    <text evidence="2">The sequence shown here is derived from an EMBL/GenBank/DDBJ whole genome shotgun (WGS) entry which is preliminary data.</text>
</comment>
<feature type="compositionally biased region" description="Basic and acidic residues" evidence="1">
    <location>
        <begin position="73"/>
        <end position="90"/>
    </location>
</feature>